<dbReference type="InterPro" id="IPR004360">
    <property type="entry name" value="Glyas_Fos-R_dOase_dom"/>
</dbReference>
<dbReference type="InterPro" id="IPR029068">
    <property type="entry name" value="Glyas_Bleomycin-R_OHBP_Dase"/>
</dbReference>
<dbReference type="PANTHER" id="PTHR35006">
    <property type="entry name" value="GLYOXALASE FAMILY PROTEIN (AFU_ORTHOLOGUE AFUA_5G14830)"/>
    <property type="match status" value="1"/>
</dbReference>
<dbReference type="CDD" id="cd07262">
    <property type="entry name" value="VOC_like"/>
    <property type="match status" value="1"/>
</dbReference>
<evidence type="ECO:0000259" key="1">
    <source>
        <dbReference type="PROSITE" id="PS51819"/>
    </source>
</evidence>
<dbReference type="AlphaFoldDB" id="A0A367P9F3"/>
<gene>
    <name evidence="2" type="ORF">DDK22_35580</name>
</gene>
<dbReference type="RefSeq" id="WP_114136013.1">
    <property type="nucleotide sequence ID" value="NZ_CP068436.1"/>
</dbReference>
<dbReference type="InterPro" id="IPR037523">
    <property type="entry name" value="VOC_core"/>
</dbReference>
<dbReference type="Gene3D" id="3.10.180.10">
    <property type="entry name" value="2,3-Dihydroxybiphenyl 1,2-Dioxygenase, domain 1"/>
    <property type="match status" value="1"/>
</dbReference>
<dbReference type="EMBL" id="QDHA01000125">
    <property type="protein sequence ID" value="RCJ03795.1"/>
    <property type="molecule type" value="Genomic_DNA"/>
</dbReference>
<proteinExistence type="predicted"/>
<dbReference type="Proteomes" id="UP000253501">
    <property type="component" value="Unassembled WGS sequence"/>
</dbReference>
<dbReference type="SUPFAM" id="SSF54593">
    <property type="entry name" value="Glyoxalase/Bleomycin resistance protein/Dihydroxybiphenyl dioxygenase"/>
    <property type="match status" value="1"/>
</dbReference>
<organism evidence="2 3">
    <name type="scientific">Cupriavidus necator</name>
    <name type="common">Alcaligenes eutrophus</name>
    <name type="synonym">Ralstonia eutropha</name>
    <dbReference type="NCBI Taxonomy" id="106590"/>
    <lineage>
        <taxon>Bacteria</taxon>
        <taxon>Pseudomonadati</taxon>
        <taxon>Pseudomonadota</taxon>
        <taxon>Betaproteobacteria</taxon>
        <taxon>Burkholderiales</taxon>
        <taxon>Burkholderiaceae</taxon>
        <taxon>Cupriavidus</taxon>
    </lineage>
</organism>
<protein>
    <submittedName>
        <fullName evidence="2">VOC family protein</fullName>
    </submittedName>
</protein>
<sequence>MAIFTHIVVGTNDLERARAFYDGVLGALGISRVMNLDTASLWGVDSPEFMVTKPGNGLPSTYANGGTISFSAPNRSAVHAFHEAAISLGARDEGAPGPRNFTPTSYAAYVRDPDGNKICTYCFDPA</sequence>
<evidence type="ECO:0000313" key="3">
    <source>
        <dbReference type="Proteomes" id="UP000253501"/>
    </source>
</evidence>
<dbReference type="PROSITE" id="PS51819">
    <property type="entry name" value="VOC"/>
    <property type="match status" value="1"/>
</dbReference>
<feature type="domain" description="VOC" evidence="1">
    <location>
        <begin position="3"/>
        <end position="123"/>
    </location>
</feature>
<dbReference type="Pfam" id="PF00903">
    <property type="entry name" value="Glyoxalase"/>
    <property type="match status" value="1"/>
</dbReference>
<name>A0A367P9F3_CUPNE</name>
<evidence type="ECO:0000313" key="2">
    <source>
        <dbReference type="EMBL" id="RCJ03795.1"/>
    </source>
</evidence>
<comment type="caution">
    <text evidence="2">The sequence shown here is derived from an EMBL/GenBank/DDBJ whole genome shotgun (WGS) entry which is preliminary data.</text>
</comment>
<reference evidence="2 3" key="1">
    <citation type="submission" date="2018-04" db="EMBL/GenBank/DDBJ databases">
        <title>Cupriavidus necator CR12 genome sequencing and assembly.</title>
        <authorList>
            <person name="Ben Fekih I."/>
            <person name="Mazhar H.S."/>
            <person name="Bello S.K."/>
            <person name="Rensing C."/>
        </authorList>
    </citation>
    <scope>NUCLEOTIDE SEQUENCE [LARGE SCALE GENOMIC DNA]</scope>
    <source>
        <strain evidence="2 3">CR12</strain>
    </source>
</reference>
<accession>A0A367P9F3</accession>
<dbReference type="PANTHER" id="PTHR35006:SF1">
    <property type="entry name" value="BLL2941 PROTEIN"/>
    <property type="match status" value="1"/>
</dbReference>